<organism evidence="1 2">
    <name type="scientific">Rosa chinensis</name>
    <name type="common">China rose</name>
    <dbReference type="NCBI Taxonomy" id="74649"/>
    <lineage>
        <taxon>Eukaryota</taxon>
        <taxon>Viridiplantae</taxon>
        <taxon>Streptophyta</taxon>
        <taxon>Embryophyta</taxon>
        <taxon>Tracheophyta</taxon>
        <taxon>Spermatophyta</taxon>
        <taxon>Magnoliopsida</taxon>
        <taxon>eudicotyledons</taxon>
        <taxon>Gunneridae</taxon>
        <taxon>Pentapetalae</taxon>
        <taxon>rosids</taxon>
        <taxon>fabids</taxon>
        <taxon>Rosales</taxon>
        <taxon>Rosaceae</taxon>
        <taxon>Rosoideae</taxon>
        <taxon>Rosoideae incertae sedis</taxon>
        <taxon>Rosa</taxon>
    </lineage>
</organism>
<proteinExistence type="predicted"/>
<dbReference type="Gene3D" id="3.40.50.1440">
    <property type="entry name" value="Tubulin/FtsZ, GTPase domain"/>
    <property type="match status" value="1"/>
</dbReference>
<dbReference type="Gramene" id="PRQ21340">
    <property type="protein sequence ID" value="PRQ21340"/>
    <property type="gene ID" value="RchiOBHm_Chr7g0238121"/>
</dbReference>
<dbReference type="SUPFAM" id="SSF52490">
    <property type="entry name" value="Tubulin nucleotide-binding domain-like"/>
    <property type="match status" value="1"/>
</dbReference>
<keyword evidence="2" id="KW-1185">Reference proteome</keyword>
<reference evidence="1 2" key="1">
    <citation type="journal article" date="2018" name="Nat. Genet.">
        <title>The Rosa genome provides new insights in the design of modern roses.</title>
        <authorList>
            <person name="Bendahmane M."/>
        </authorList>
    </citation>
    <scope>NUCLEOTIDE SEQUENCE [LARGE SCALE GENOMIC DNA]</scope>
    <source>
        <strain evidence="2">cv. Old Blush</strain>
    </source>
</reference>
<evidence type="ECO:0000313" key="1">
    <source>
        <dbReference type="EMBL" id="PRQ21340.1"/>
    </source>
</evidence>
<gene>
    <name evidence="1" type="ORF">RchiOBHm_Chr7g0238121</name>
</gene>
<name>A0A2P6PHD3_ROSCH</name>
<dbReference type="Proteomes" id="UP000238479">
    <property type="component" value="Chromosome 7"/>
</dbReference>
<comment type="caution">
    <text evidence="1">The sequence shown here is derived from an EMBL/GenBank/DDBJ whole genome shotgun (WGS) entry which is preliminary data.</text>
</comment>
<dbReference type="EMBL" id="PDCK01000045">
    <property type="protein sequence ID" value="PRQ21340.1"/>
    <property type="molecule type" value="Genomic_DNA"/>
</dbReference>
<protein>
    <submittedName>
        <fullName evidence="1">Putative tubulin</fullName>
    </submittedName>
</protein>
<dbReference type="STRING" id="74649.A0A2P6PHD3"/>
<accession>A0A2P6PHD3</accession>
<dbReference type="InterPro" id="IPR036525">
    <property type="entry name" value="Tubulin/FtsZ_GTPase_sf"/>
</dbReference>
<dbReference type="AlphaFoldDB" id="A0A2P6PHD3"/>
<evidence type="ECO:0000313" key="2">
    <source>
        <dbReference type="Proteomes" id="UP000238479"/>
    </source>
</evidence>
<sequence>MPIDKAVGSGDDTFNTFFYETGAGKHVPHAMFVDLEPTVNHQFGTNHRQSPI</sequence>